<dbReference type="InterPro" id="IPR006224">
    <property type="entry name" value="PsdUridine_synth_RluA-like_CS"/>
</dbReference>
<dbReference type="GO" id="GO:0000455">
    <property type="term" value="P:enzyme-directed rRNA pseudouridine synthesis"/>
    <property type="evidence" value="ECO:0007669"/>
    <property type="project" value="TreeGrafter"/>
</dbReference>
<dbReference type="GO" id="GO:0009982">
    <property type="term" value="F:pseudouridine synthase activity"/>
    <property type="evidence" value="ECO:0007669"/>
    <property type="project" value="InterPro"/>
</dbReference>
<organism evidence="2">
    <name type="scientific">Vannella robusta</name>
    <dbReference type="NCBI Taxonomy" id="1487602"/>
    <lineage>
        <taxon>Eukaryota</taxon>
        <taxon>Amoebozoa</taxon>
        <taxon>Discosea</taxon>
        <taxon>Flabellinia</taxon>
        <taxon>Vannellidae</taxon>
        <taxon>Vannella</taxon>
    </lineage>
</organism>
<dbReference type="PROSITE" id="PS01129">
    <property type="entry name" value="PSI_RLU"/>
    <property type="match status" value="1"/>
</dbReference>
<name>A0A7S4I3T9_9EUKA</name>
<reference evidence="2" key="1">
    <citation type="submission" date="2021-01" db="EMBL/GenBank/DDBJ databases">
        <authorList>
            <person name="Corre E."/>
            <person name="Pelletier E."/>
            <person name="Niang G."/>
            <person name="Scheremetjew M."/>
            <person name="Finn R."/>
            <person name="Kale V."/>
            <person name="Holt S."/>
            <person name="Cochrane G."/>
            <person name="Meng A."/>
            <person name="Brown T."/>
            <person name="Cohen L."/>
        </authorList>
    </citation>
    <scope>NUCLEOTIDE SEQUENCE</scope>
    <source>
        <strain evidence="2">DIVA3 518/3/11/1/6</strain>
    </source>
</reference>
<dbReference type="Gene3D" id="3.30.2350.10">
    <property type="entry name" value="Pseudouridine synthase"/>
    <property type="match status" value="1"/>
</dbReference>
<dbReference type="InterPro" id="IPR050188">
    <property type="entry name" value="RluA_PseudoU_synthase"/>
</dbReference>
<accession>A0A7S4I3T9</accession>
<protein>
    <recommendedName>
        <fullName evidence="1">Pseudouridine synthase RsuA/RluA-like domain-containing protein</fullName>
    </recommendedName>
</protein>
<proteinExistence type="predicted"/>
<dbReference type="EMBL" id="HBKP01011206">
    <property type="protein sequence ID" value="CAE2217795.1"/>
    <property type="molecule type" value="Transcribed_RNA"/>
</dbReference>
<dbReference type="GO" id="GO:0003723">
    <property type="term" value="F:RNA binding"/>
    <property type="evidence" value="ECO:0007669"/>
    <property type="project" value="InterPro"/>
</dbReference>
<evidence type="ECO:0000259" key="1">
    <source>
        <dbReference type="Pfam" id="PF00849"/>
    </source>
</evidence>
<feature type="domain" description="Pseudouridine synthase RsuA/RluA-like" evidence="1">
    <location>
        <begin position="6"/>
        <end position="86"/>
    </location>
</feature>
<gene>
    <name evidence="2" type="ORF">VSP0166_LOCUS7875</name>
</gene>
<dbReference type="Pfam" id="PF00849">
    <property type="entry name" value="PseudoU_synth_2"/>
    <property type="match status" value="1"/>
</dbReference>
<dbReference type="AlphaFoldDB" id="A0A7S4I3T9"/>
<evidence type="ECO:0000313" key="2">
    <source>
        <dbReference type="EMBL" id="CAE2217795.1"/>
    </source>
</evidence>
<sequence>MRTASMPTHKGGLYQLNSTMEIVEQTLNTEARDNTKKKAKLVAVHRLDRVVSGILIFSKCKQFSKYFQGLLNENKVQKNYLARVYGKFPELVCLSSFCNIQRLTNSILEKLLFVKNE</sequence>
<dbReference type="SUPFAM" id="SSF55120">
    <property type="entry name" value="Pseudouridine synthase"/>
    <property type="match status" value="1"/>
</dbReference>
<dbReference type="PANTHER" id="PTHR21600">
    <property type="entry name" value="MITOCHONDRIAL RNA PSEUDOURIDINE SYNTHASE"/>
    <property type="match status" value="1"/>
</dbReference>
<dbReference type="InterPro" id="IPR006145">
    <property type="entry name" value="PsdUridine_synth_RsuA/RluA"/>
</dbReference>
<dbReference type="PANTHER" id="PTHR21600:SF40">
    <property type="entry name" value="PSEUDOURIDYLATE SYNTHASE RPUSD2"/>
    <property type="match status" value="1"/>
</dbReference>
<dbReference type="InterPro" id="IPR020103">
    <property type="entry name" value="PsdUridine_synth_cat_dom_sf"/>
</dbReference>